<keyword evidence="3" id="KW-0813">Transport</keyword>
<dbReference type="Pfam" id="PF01061">
    <property type="entry name" value="ABC2_membrane"/>
    <property type="match status" value="2"/>
</dbReference>
<dbReference type="PROSITE" id="PS50893">
    <property type="entry name" value="ABC_TRANSPORTER_2"/>
    <property type="match status" value="2"/>
</dbReference>
<keyword evidence="5" id="KW-0677">Repeat</keyword>
<dbReference type="GO" id="GO:0016887">
    <property type="term" value="F:ATP hydrolysis activity"/>
    <property type="evidence" value="ECO:0007669"/>
    <property type="project" value="InterPro"/>
</dbReference>
<proteinExistence type="inferred from homology"/>
<protein>
    <submittedName>
        <fullName evidence="13">ABC transporter AbcG5</fullName>
    </submittedName>
</protein>
<feature type="transmembrane region" description="Helical" evidence="11">
    <location>
        <begin position="1272"/>
        <end position="1293"/>
    </location>
</feature>
<feature type="transmembrane region" description="Helical" evidence="11">
    <location>
        <begin position="1305"/>
        <end position="1328"/>
    </location>
</feature>
<dbReference type="InterPro" id="IPR017871">
    <property type="entry name" value="ABC_transporter-like_CS"/>
</dbReference>
<keyword evidence="7" id="KW-0067">ATP-binding</keyword>
<dbReference type="EMBL" id="GL871361">
    <property type="protein sequence ID" value="EGC30069.1"/>
    <property type="molecule type" value="Genomic_DNA"/>
</dbReference>
<feature type="transmembrane region" description="Helical" evidence="11">
    <location>
        <begin position="724"/>
        <end position="745"/>
    </location>
</feature>
<dbReference type="InterPro" id="IPR043926">
    <property type="entry name" value="ABCG_dom"/>
</dbReference>
<dbReference type="PROSITE" id="PS00211">
    <property type="entry name" value="ABC_TRANSPORTER_1"/>
    <property type="match status" value="1"/>
</dbReference>
<dbReference type="InterPro" id="IPR034003">
    <property type="entry name" value="ABCG_PDR_2"/>
</dbReference>
<evidence type="ECO:0000313" key="13">
    <source>
        <dbReference type="EMBL" id="EGC30069.1"/>
    </source>
</evidence>
<dbReference type="InParanoid" id="F1A157"/>
<dbReference type="FunCoup" id="F1A157">
    <property type="interactions" value="4"/>
</dbReference>
<dbReference type="Proteomes" id="UP000001064">
    <property type="component" value="Unassembled WGS sequence"/>
</dbReference>
<accession>F1A157</accession>
<feature type="transmembrane region" description="Helical" evidence="11">
    <location>
        <begin position="617"/>
        <end position="636"/>
    </location>
</feature>
<dbReference type="InterPro" id="IPR003593">
    <property type="entry name" value="AAA+_ATPase"/>
</dbReference>
<feature type="transmembrane region" description="Helical" evidence="11">
    <location>
        <begin position="1415"/>
        <end position="1436"/>
    </location>
</feature>
<feature type="transmembrane region" description="Helical" evidence="11">
    <location>
        <begin position="510"/>
        <end position="531"/>
    </location>
</feature>
<evidence type="ECO:0000256" key="10">
    <source>
        <dbReference type="SAM" id="MobiDB-lite"/>
    </source>
</evidence>
<feature type="domain" description="ABC transporter" evidence="12">
    <location>
        <begin position="924"/>
        <end position="1177"/>
    </location>
</feature>
<evidence type="ECO:0000256" key="8">
    <source>
        <dbReference type="ARBA" id="ARBA00022989"/>
    </source>
</evidence>
<feature type="transmembrane region" description="Helical" evidence="11">
    <location>
        <begin position="1385"/>
        <end position="1409"/>
    </location>
</feature>
<feature type="transmembrane region" description="Helical" evidence="11">
    <location>
        <begin position="551"/>
        <end position="578"/>
    </location>
</feature>
<evidence type="ECO:0000256" key="2">
    <source>
        <dbReference type="ARBA" id="ARBA00006012"/>
    </source>
</evidence>
<feature type="compositionally biased region" description="Polar residues" evidence="10">
    <location>
        <begin position="858"/>
        <end position="868"/>
    </location>
</feature>
<gene>
    <name evidence="13" type="primary">ABCG5</name>
    <name evidence="13" type="ORF">DICPUDRAFT_50946</name>
</gene>
<feature type="transmembrane region" description="Helical" evidence="11">
    <location>
        <begin position="584"/>
        <end position="605"/>
    </location>
</feature>
<comment type="similarity">
    <text evidence="2">Belongs to the ABC transporter superfamily. ABCG family. PDR (TC 3.A.1.205) subfamily.</text>
</comment>
<evidence type="ECO:0000256" key="5">
    <source>
        <dbReference type="ARBA" id="ARBA00022737"/>
    </source>
</evidence>
<dbReference type="FunFam" id="3.40.50.300:FF:002639">
    <property type="entry name" value="ABC transporter G family protein"/>
    <property type="match status" value="1"/>
</dbReference>
<dbReference type="InterPro" id="IPR013581">
    <property type="entry name" value="PDR_assoc"/>
</dbReference>
<dbReference type="GO" id="GO:0016020">
    <property type="term" value="C:membrane"/>
    <property type="evidence" value="ECO:0007669"/>
    <property type="project" value="UniProtKB-SubCell"/>
</dbReference>
<evidence type="ECO:0000256" key="3">
    <source>
        <dbReference type="ARBA" id="ARBA00022448"/>
    </source>
</evidence>
<dbReference type="KEGG" id="dpp:DICPUDRAFT_50946"/>
<feature type="transmembrane region" description="Helical" evidence="11">
    <location>
        <begin position="1348"/>
        <end position="1373"/>
    </location>
</feature>
<dbReference type="GO" id="GO:0140359">
    <property type="term" value="F:ABC-type transporter activity"/>
    <property type="evidence" value="ECO:0007669"/>
    <property type="project" value="InterPro"/>
</dbReference>
<dbReference type="PANTHER" id="PTHR19241">
    <property type="entry name" value="ATP-BINDING CASSETTE TRANSPORTER"/>
    <property type="match status" value="1"/>
</dbReference>
<dbReference type="Pfam" id="PF19055">
    <property type="entry name" value="ABC2_membrane_7"/>
    <property type="match status" value="2"/>
</dbReference>
<dbReference type="InterPro" id="IPR013525">
    <property type="entry name" value="ABC2_TM"/>
</dbReference>
<keyword evidence="9 11" id="KW-0472">Membrane</keyword>
<feature type="compositionally biased region" description="Low complexity" evidence="10">
    <location>
        <begin position="55"/>
        <end position="66"/>
    </location>
</feature>
<feature type="compositionally biased region" description="Basic and acidic residues" evidence="10">
    <location>
        <begin position="1"/>
        <end position="11"/>
    </location>
</feature>
<dbReference type="Pfam" id="PF00005">
    <property type="entry name" value="ABC_tran"/>
    <property type="match status" value="2"/>
</dbReference>
<dbReference type="CDD" id="cd03232">
    <property type="entry name" value="ABCG_PDR_domain2"/>
    <property type="match status" value="1"/>
</dbReference>
<dbReference type="GeneID" id="10511250"/>
<evidence type="ECO:0000313" key="14">
    <source>
        <dbReference type="Proteomes" id="UP000001064"/>
    </source>
</evidence>
<evidence type="ECO:0000256" key="11">
    <source>
        <dbReference type="SAM" id="Phobius"/>
    </source>
</evidence>
<dbReference type="OrthoDB" id="66620at2759"/>
<keyword evidence="8 11" id="KW-1133">Transmembrane helix</keyword>
<evidence type="ECO:0000256" key="1">
    <source>
        <dbReference type="ARBA" id="ARBA00004141"/>
    </source>
</evidence>
<evidence type="ECO:0000256" key="7">
    <source>
        <dbReference type="ARBA" id="ARBA00022840"/>
    </source>
</evidence>
<feature type="transmembrane region" description="Helical" evidence="11">
    <location>
        <begin position="1519"/>
        <end position="1540"/>
    </location>
</feature>
<dbReference type="GO" id="GO:0005524">
    <property type="term" value="F:ATP binding"/>
    <property type="evidence" value="ECO:0007669"/>
    <property type="project" value="UniProtKB-KW"/>
</dbReference>
<evidence type="ECO:0000256" key="4">
    <source>
        <dbReference type="ARBA" id="ARBA00022692"/>
    </source>
</evidence>
<evidence type="ECO:0000256" key="6">
    <source>
        <dbReference type="ARBA" id="ARBA00022741"/>
    </source>
</evidence>
<organism evidence="13 14">
    <name type="scientific">Dictyostelium purpureum</name>
    <name type="common">Slime mold</name>
    <dbReference type="NCBI Taxonomy" id="5786"/>
    <lineage>
        <taxon>Eukaryota</taxon>
        <taxon>Amoebozoa</taxon>
        <taxon>Evosea</taxon>
        <taxon>Eumycetozoa</taxon>
        <taxon>Dictyostelia</taxon>
        <taxon>Dictyosteliales</taxon>
        <taxon>Dictyosteliaceae</taxon>
        <taxon>Dictyostelium</taxon>
    </lineage>
</organism>
<evidence type="ECO:0000256" key="9">
    <source>
        <dbReference type="ARBA" id="ARBA00023136"/>
    </source>
</evidence>
<dbReference type="GO" id="GO:0031152">
    <property type="term" value="P:aggregation involved in sorocarp development"/>
    <property type="evidence" value="ECO:0000318"/>
    <property type="project" value="GO_Central"/>
</dbReference>
<dbReference type="Gene3D" id="3.40.50.300">
    <property type="entry name" value="P-loop containing nucleotide triphosphate hydrolases"/>
    <property type="match status" value="2"/>
</dbReference>
<keyword evidence="4 11" id="KW-0812">Transmembrane</keyword>
<dbReference type="SMART" id="SM00382">
    <property type="entry name" value="AAA"/>
    <property type="match status" value="2"/>
</dbReference>
<dbReference type="eggNOG" id="KOG0065">
    <property type="taxonomic scope" value="Eukaryota"/>
</dbReference>
<comment type="subcellular location">
    <subcellularLocation>
        <location evidence="1">Membrane</location>
        <topology evidence="1">Multi-pass membrane protein</topology>
    </subcellularLocation>
</comment>
<keyword evidence="6" id="KW-0547">Nucleotide-binding</keyword>
<dbReference type="VEuPathDB" id="AmoebaDB:DICPUDRAFT_50946"/>
<dbReference type="SUPFAM" id="SSF52540">
    <property type="entry name" value="P-loop containing nucleoside triphosphate hydrolases"/>
    <property type="match status" value="2"/>
</dbReference>
<dbReference type="InterPro" id="IPR003439">
    <property type="entry name" value="ABC_transporter-like_ATP-bd"/>
</dbReference>
<dbReference type="OMA" id="EMNGIYM"/>
<evidence type="ECO:0000259" key="12">
    <source>
        <dbReference type="PROSITE" id="PS50893"/>
    </source>
</evidence>
<feature type="transmembrane region" description="Helical" evidence="11">
    <location>
        <begin position="474"/>
        <end position="498"/>
    </location>
</feature>
<dbReference type="Pfam" id="PF08370">
    <property type="entry name" value="PDR_assoc"/>
    <property type="match status" value="1"/>
</dbReference>
<sequence>MAKQDPKDKDSPSLSIPKNRNEDEESIINDSINNNNNNEINNSINNNSINNNNFDNSINNNNNNNNKEITSDEENESYQQIAAEHGEGGKKDEYFPIPLEDLIPGYEDDELTKKIKETRDGDKTGLYVYCKNATYTVKHRENKKIKINLLDDVSFYLKPKEMTLILGTPGCGKSTIFQMLAGQLKDKNFKGELLFNGHHINHKNHHRDISYVTQDDVHVPTLTVKETFRFALDCQGRSEYTSEKKKEMVDNCMNLLGLKQSENTLVGNNFIRGISGGQKKRVTIGVGVIKGSNLVLMDEPTSGLDSSTSFEIMSDLKKFVMYGYSPALVTLLQPSVQLTSLFDNLMILNKGKVCYFGTMADALGYFDSLGFICPEHNNPAEFFQEVVDAPERYSYIHPPKCKTGEDFVKAYKESYLYKDLMKKLEENPDGIIDDPKPDMLVDSTQKELEMYPHGVWYQIGICLKRGFTMIRRNYYNFVTRIFKGIFFGLILGTLYWRIGHNQSGGQERFGLIFFIMTTIIFSSFAAVNSFFDERKVFYSQKTMHYYRTIAYFLSSIICDMPAGILEVAFFGPIVYWLANLRASFIRFVYYMILLILTDNLSLSFAKMCAAVSPTIEIANVFASVVLSVWLLFSGFTAPKNTIGGWWIWLYYISPYTWIFQGLSINEFTDTTYSCKPTELLPPRSDPLLNLPYPEGYGGNQVCQFTSGEQIINAFGIDNPDYFKWVVLGILSGYIVFFYVVCFLALKYLNFEDKKSKLAVKKLRSKKKIIVSKEDNDENIRVSQEAIKRIPRNNNDYLDITEEERQREEDEENEGEHVIDIKSPLTGSRRGKSPSVTSPKGSIINRRSGKNTPVFDMTPKNNTPLSGKIQTPEGKEPPKVDLNPDPNENNLDTNEICDCNDDNCKHKRVKKGGLKDIGAEVGSYLQFRDLCYSVDYKEDDPDNPKKKKSTKLQLLRNIDGYVKPGQMLALMGPSGAGKSTLLDVLAQRKTGGYITGEILINGQPPSIYTNRIRAYVEQMDVLPPTQTVREAIAFSARCRLPPDVTKEERDIFVDKIVEVLSLKNISNLKIGVLGNGLSVSQRKRVNIGVELASNPEILFLDEPTSGLDSGDAYKVIDVVAKIAKVMKRTVICTVHQPSAAIFEFFDQLLLLKKGGETVYFGPLGDKSSVILDYCAKQGMHIKPHINPADFVMTIADEGKTVEGPNGEMIPLDPKKAYEESDIRKKEYEIMDGELIPPDYKIRTYDRIFASSWMTQFKALCSRSWLSRIRRPEIFISNCLRSIFLAVLLGTLFVRMDYEQQDARGRVSLLFFSFIFAGMVAIGNIPTTVLERGVFYREVTSGFYHSTAYMISYVLTSYPFILSTGLLYIIPTFWIAGLDSGRHSSKFWYCLYVFIITYIMYDAFALCLAICLPNEVMASTVCGIGLSLTTLFGGFVIARPNYPNGWIWAHYLDMLRYPLEAACTNEFTGLTFVCTNNKGALPVPILDPSNRANVIGTKYYCPITNGDQFMLTYGFHKWMRYIDGAAIWGFIVIYVGIAFWGFKKVRWVVR</sequence>
<name>F1A157_DICPU</name>
<feature type="domain" description="ABC transporter" evidence="12">
    <location>
        <begin position="128"/>
        <end position="375"/>
    </location>
</feature>
<feature type="region of interest" description="Disordered" evidence="10">
    <location>
        <begin position="797"/>
        <end position="887"/>
    </location>
</feature>
<reference evidence="14" key="1">
    <citation type="journal article" date="2011" name="Genome Biol.">
        <title>Comparative genomics of the social amoebae Dictyostelium discoideum and Dictyostelium purpureum.</title>
        <authorList>
            <consortium name="US DOE Joint Genome Institute (JGI-PGF)"/>
            <person name="Sucgang R."/>
            <person name="Kuo A."/>
            <person name="Tian X."/>
            <person name="Salerno W."/>
            <person name="Parikh A."/>
            <person name="Feasley C.L."/>
            <person name="Dalin E."/>
            <person name="Tu H."/>
            <person name="Huang E."/>
            <person name="Barry K."/>
            <person name="Lindquist E."/>
            <person name="Shapiro H."/>
            <person name="Bruce D."/>
            <person name="Schmutz J."/>
            <person name="Salamov A."/>
            <person name="Fey P."/>
            <person name="Gaudet P."/>
            <person name="Anjard C."/>
            <person name="Babu M.M."/>
            <person name="Basu S."/>
            <person name="Bushmanova Y."/>
            <person name="van der Wel H."/>
            <person name="Katoh-Kurasawa M."/>
            <person name="Dinh C."/>
            <person name="Coutinho P.M."/>
            <person name="Saito T."/>
            <person name="Elias M."/>
            <person name="Schaap P."/>
            <person name="Kay R.R."/>
            <person name="Henrissat B."/>
            <person name="Eichinger L."/>
            <person name="Rivero F."/>
            <person name="Putnam N.H."/>
            <person name="West C.M."/>
            <person name="Loomis W.F."/>
            <person name="Chisholm R.L."/>
            <person name="Shaulsky G."/>
            <person name="Strassmann J.E."/>
            <person name="Queller D.C."/>
            <person name="Kuspa A."/>
            <person name="Grigoriev I.V."/>
        </authorList>
    </citation>
    <scope>NUCLEOTIDE SEQUENCE [LARGE SCALE GENOMIC DNA]</scope>
    <source>
        <strain evidence="14">QSDP1</strain>
    </source>
</reference>
<feature type="region of interest" description="Disordered" evidence="10">
    <location>
        <begin position="1"/>
        <end position="36"/>
    </location>
</feature>
<keyword evidence="14" id="KW-1185">Reference proteome</keyword>
<dbReference type="RefSeq" id="XP_003293399.1">
    <property type="nucleotide sequence ID" value="XM_003293351.1"/>
</dbReference>
<dbReference type="GO" id="GO:0031288">
    <property type="term" value="P:sorocarp morphogenesis"/>
    <property type="evidence" value="ECO:0000318"/>
    <property type="project" value="GO_Central"/>
</dbReference>
<dbReference type="InterPro" id="IPR027417">
    <property type="entry name" value="P-loop_NTPase"/>
</dbReference>
<feature type="transmembrane region" description="Helical" evidence="11">
    <location>
        <begin position="642"/>
        <end position="659"/>
    </location>
</feature>
<feature type="region of interest" description="Disordered" evidence="10">
    <location>
        <begin position="55"/>
        <end position="76"/>
    </location>
</feature>